<evidence type="ECO:0000256" key="2">
    <source>
        <dbReference type="ARBA" id="ARBA00022598"/>
    </source>
</evidence>
<keyword evidence="6" id="KW-1185">Reference proteome</keyword>
<name>A0A9P5BZG4_9PLEO</name>
<dbReference type="Gene3D" id="3.30.470.20">
    <property type="entry name" value="ATP-grasp fold, B domain"/>
    <property type="match status" value="1"/>
</dbReference>
<organism evidence="5 6">
    <name type="scientific">Didymella heteroderae</name>
    <dbReference type="NCBI Taxonomy" id="1769908"/>
    <lineage>
        <taxon>Eukaryota</taxon>
        <taxon>Fungi</taxon>
        <taxon>Dikarya</taxon>
        <taxon>Ascomycota</taxon>
        <taxon>Pezizomycotina</taxon>
        <taxon>Dothideomycetes</taxon>
        <taxon>Pleosporomycetidae</taxon>
        <taxon>Pleosporales</taxon>
        <taxon>Pleosporineae</taxon>
        <taxon>Didymellaceae</taxon>
        <taxon>Didymella</taxon>
    </lineage>
</organism>
<evidence type="ECO:0000313" key="6">
    <source>
        <dbReference type="Proteomes" id="UP000758155"/>
    </source>
</evidence>
<dbReference type="Pfam" id="PF07478">
    <property type="entry name" value="Dala_Dala_lig_C"/>
    <property type="match status" value="1"/>
</dbReference>
<dbReference type="PROSITE" id="PS50975">
    <property type="entry name" value="ATP_GRASP"/>
    <property type="match status" value="1"/>
</dbReference>
<feature type="domain" description="ATP-grasp" evidence="4">
    <location>
        <begin position="130"/>
        <end position="217"/>
    </location>
</feature>
<dbReference type="PANTHER" id="PTHR23132:SF23">
    <property type="entry name" value="D-ALANINE--D-ALANINE LIGASE B"/>
    <property type="match status" value="1"/>
</dbReference>
<dbReference type="AlphaFoldDB" id="A0A9P5BZG4"/>
<comment type="similarity">
    <text evidence="1">Belongs to the D-alanine--D-alanine ligase family.</text>
</comment>
<dbReference type="InterPro" id="IPR011761">
    <property type="entry name" value="ATP-grasp"/>
</dbReference>
<keyword evidence="2" id="KW-0436">Ligase</keyword>
<comment type="caution">
    <text evidence="5">The sequence shown here is derived from an EMBL/GenBank/DDBJ whole genome shotgun (WGS) entry which is preliminary data.</text>
</comment>
<evidence type="ECO:0000256" key="3">
    <source>
        <dbReference type="PROSITE-ProRule" id="PRU00409"/>
    </source>
</evidence>
<dbReference type="Gene3D" id="3.30.1490.20">
    <property type="entry name" value="ATP-grasp fold, A domain"/>
    <property type="match status" value="1"/>
</dbReference>
<proteinExistence type="inferred from homology"/>
<dbReference type="InterPro" id="IPR013815">
    <property type="entry name" value="ATP_grasp_subdomain_1"/>
</dbReference>
<dbReference type="OrthoDB" id="422362at2759"/>
<dbReference type="SUPFAM" id="SSF56059">
    <property type="entry name" value="Glutathione synthetase ATP-binding domain-like"/>
    <property type="match status" value="1"/>
</dbReference>
<accession>A0A9P5BZG4</accession>
<keyword evidence="3" id="KW-0067">ATP-binding</keyword>
<reference evidence="5" key="1">
    <citation type="submission" date="2019-04" db="EMBL/GenBank/DDBJ databases">
        <title>Sequencing of skin fungus with MAO and IRED activity.</title>
        <authorList>
            <person name="Marsaioli A.J."/>
            <person name="Bonatto J.M.C."/>
            <person name="Reis Junior O."/>
        </authorList>
    </citation>
    <scope>NUCLEOTIDE SEQUENCE</scope>
    <source>
        <strain evidence="5">28M1</strain>
    </source>
</reference>
<dbReference type="PANTHER" id="PTHR23132">
    <property type="entry name" value="D-ALANINE--D-ALANINE LIGASE"/>
    <property type="match status" value="1"/>
</dbReference>
<protein>
    <recommendedName>
        <fullName evidence="4">ATP-grasp domain-containing protein</fullName>
    </recommendedName>
</protein>
<keyword evidence="3" id="KW-0547">Nucleotide-binding</keyword>
<evidence type="ECO:0000313" key="5">
    <source>
        <dbReference type="EMBL" id="KAF3037325.1"/>
    </source>
</evidence>
<dbReference type="InterPro" id="IPR011095">
    <property type="entry name" value="Dala_Dala_lig_C"/>
</dbReference>
<evidence type="ECO:0000259" key="4">
    <source>
        <dbReference type="PROSITE" id="PS50975"/>
    </source>
</evidence>
<sequence>MAPCRLAVLYQALEPPVINGLKKPKKPGGYQDSSADIAYVLKSGCQIPVVTPNRSPNATNDGDWCFPDTEAGILEALSAGATHLWANTILFATHPLQRSEALTRFANSVCVIGQPPQLVEAYDDKAFVYGIMESHGGFTVAKSATLTTSDDLPKLIEERSLNYPIIAKPIRGRGSHGVKLCKDEGMLQAHARYLFDESPKIIVEEYLVGEEATVTVMPPSASEPGKYWALPIVTRFNHIDGVAPYNGTVAVTSNSRVVTAEEHSRDPAYERVAKECEEIARLLKVTAPIRIDVRRFKEGSSFALFDVNMKPAQDGLAKTIKPA</sequence>
<dbReference type="GO" id="GO:0005524">
    <property type="term" value="F:ATP binding"/>
    <property type="evidence" value="ECO:0007669"/>
    <property type="project" value="UniProtKB-UniRule"/>
</dbReference>
<dbReference type="GO" id="GO:0046872">
    <property type="term" value="F:metal ion binding"/>
    <property type="evidence" value="ECO:0007669"/>
    <property type="project" value="InterPro"/>
</dbReference>
<dbReference type="Proteomes" id="UP000758155">
    <property type="component" value="Unassembled WGS sequence"/>
</dbReference>
<gene>
    <name evidence="5" type="ORF">E8E12_003467</name>
</gene>
<dbReference type="EMBL" id="SWKV01000043">
    <property type="protein sequence ID" value="KAF3037325.1"/>
    <property type="molecule type" value="Genomic_DNA"/>
</dbReference>
<dbReference type="GO" id="GO:0008716">
    <property type="term" value="F:D-alanine-D-alanine ligase activity"/>
    <property type="evidence" value="ECO:0007669"/>
    <property type="project" value="InterPro"/>
</dbReference>
<evidence type="ECO:0000256" key="1">
    <source>
        <dbReference type="ARBA" id="ARBA00010871"/>
    </source>
</evidence>